<sequence>MVNLNLHRSTRKEIKIKLNKIPVYVPYDAQFQLFKKVALELLHRKRTDRIRSIISQVYADIEMQGYVVIKDPSTHIRRLEQVKILQQALLDLDKLKPGTYKQAEGDAAIKQDADKFQMAVDQAIPATQTTDEIVLYDMLDPMCPGRQPPKALGLSKCKEVCGYLRVKGIATQPELWSRHQNSHARTPEGRSWSFMNRDEDIRGKVVEFINLARGFTSYIVALLHQDQLDIPQPIEIPLPGNPCCSRIPSCRHLGEHFQKLWHQRGIQRAVTIKENQDVYYSIFDTGLFDVRSNDLCIYC</sequence>
<keyword evidence="2" id="KW-1185">Reference proteome</keyword>
<feature type="non-terminal residue" evidence="1">
    <location>
        <position position="299"/>
    </location>
</feature>
<dbReference type="HOGENOM" id="CLU_085463_0_0_1"/>
<dbReference type="OrthoDB" id="10609571at2759"/>
<accession>A0A0C3AMZ7</accession>
<proteinExistence type="predicted"/>
<evidence type="ECO:0000313" key="2">
    <source>
        <dbReference type="Proteomes" id="UP000054097"/>
    </source>
</evidence>
<dbReference type="Proteomes" id="UP000054097">
    <property type="component" value="Unassembled WGS sequence"/>
</dbReference>
<reference evidence="2" key="2">
    <citation type="submission" date="2015-01" db="EMBL/GenBank/DDBJ databases">
        <title>Evolutionary Origins and Diversification of the Mycorrhizal Mutualists.</title>
        <authorList>
            <consortium name="DOE Joint Genome Institute"/>
            <consortium name="Mycorrhizal Genomics Consortium"/>
            <person name="Kohler A."/>
            <person name="Kuo A."/>
            <person name="Nagy L.G."/>
            <person name="Floudas D."/>
            <person name="Copeland A."/>
            <person name="Barry K.W."/>
            <person name="Cichocki N."/>
            <person name="Veneault-Fourrey C."/>
            <person name="LaButti K."/>
            <person name="Lindquist E.A."/>
            <person name="Lipzen A."/>
            <person name="Lundell T."/>
            <person name="Morin E."/>
            <person name="Murat C."/>
            <person name="Riley R."/>
            <person name="Ohm R."/>
            <person name="Sun H."/>
            <person name="Tunlid A."/>
            <person name="Henrissat B."/>
            <person name="Grigoriev I.V."/>
            <person name="Hibbett D.S."/>
            <person name="Martin F."/>
        </authorList>
    </citation>
    <scope>NUCLEOTIDE SEQUENCE [LARGE SCALE GENOMIC DNA]</scope>
    <source>
        <strain evidence="2">MAFF 305830</strain>
    </source>
</reference>
<protein>
    <submittedName>
        <fullName evidence="1">Uncharacterized protein</fullName>
    </submittedName>
</protein>
<reference evidence="1 2" key="1">
    <citation type="submission" date="2014-04" db="EMBL/GenBank/DDBJ databases">
        <authorList>
            <consortium name="DOE Joint Genome Institute"/>
            <person name="Kuo A."/>
            <person name="Zuccaro A."/>
            <person name="Kohler A."/>
            <person name="Nagy L.G."/>
            <person name="Floudas D."/>
            <person name="Copeland A."/>
            <person name="Barry K.W."/>
            <person name="Cichocki N."/>
            <person name="Veneault-Fourrey C."/>
            <person name="LaButti K."/>
            <person name="Lindquist E.A."/>
            <person name="Lipzen A."/>
            <person name="Lundell T."/>
            <person name="Morin E."/>
            <person name="Murat C."/>
            <person name="Sun H."/>
            <person name="Tunlid A."/>
            <person name="Henrissat B."/>
            <person name="Grigoriev I.V."/>
            <person name="Hibbett D.S."/>
            <person name="Martin F."/>
            <person name="Nordberg H.P."/>
            <person name="Cantor M.N."/>
            <person name="Hua S.X."/>
        </authorList>
    </citation>
    <scope>NUCLEOTIDE SEQUENCE [LARGE SCALE GENOMIC DNA]</scope>
    <source>
        <strain evidence="1 2">MAFF 305830</strain>
    </source>
</reference>
<gene>
    <name evidence="1" type="ORF">M408DRAFT_333902</name>
</gene>
<dbReference type="EMBL" id="KN824418">
    <property type="protein sequence ID" value="KIM20621.1"/>
    <property type="molecule type" value="Genomic_DNA"/>
</dbReference>
<organism evidence="1 2">
    <name type="scientific">Serendipita vermifera MAFF 305830</name>
    <dbReference type="NCBI Taxonomy" id="933852"/>
    <lineage>
        <taxon>Eukaryota</taxon>
        <taxon>Fungi</taxon>
        <taxon>Dikarya</taxon>
        <taxon>Basidiomycota</taxon>
        <taxon>Agaricomycotina</taxon>
        <taxon>Agaricomycetes</taxon>
        <taxon>Sebacinales</taxon>
        <taxon>Serendipitaceae</taxon>
        <taxon>Serendipita</taxon>
    </lineage>
</organism>
<evidence type="ECO:0000313" key="1">
    <source>
        <dbReference type="EMBL" id="KIM20621.1"/>
    </source>
</evidence>
<dbReference type="AlphaFoldDB" id="A0A0C3AMZ7"/>
<name>A0A0C3AMZ7_SERVB</name>